<comment type="similarity">
    <text evidence="7">Belongs to the binding-protein-dependent transport system permease family.</text>
</comment>
<dbReference type="PANTHER" id="PTHR43744">
    <property type="entry name" value="ABC TRANSPORTER PERMEASE PROTEIN MG189-RELATED-RELATED"/>
    <property type="match status" value="1"/>
</dbReference>
<dbReference type="Proteomes" id="UP000823633">
    <property type="component" value="Unassembled WGS sequence"/>
</dbReference>
<evidence type="ECO:0000256" key="7">
    <source>
        <dbReference type="RuleBase" id="RU363032"/>
    </source>
</evidence>
<feature type="transmembrane region" description="Helical" evidence="7">
    <location>
        <begin position="182"/>
        <end position="204"/>
    </location>
</feature>
<dbReference type="PANTHER" id="PTHR43744:SF9">
    <property type="entry name" value="POLYGALACTURONAN_RHAMNOGALACTURONAN TRANSPORT SYSTEM PERMEASE PROTEIN YTCP"/>
    <property type="match status" value="1"/>
</dbReference>
<feature type="transmembrane region" description="Helical" evidence="7">
    <location>
        <begin position="12"/>
        <end position="34"/>
    </location>
</feature>
<feature type="domain" description="ABC transmembrane type-1" evidence="8">
    <location>
        <begin position="74"/>
        <end position="265"/>
    </location>
</feature>
<gene>
    <name evidence="9" type="ORF">IAC42_08285</name>
</gene>
<evidence type="ECO:0000256" key="1">
    <source>
        <dbReference type="ARBA" id="ARBA00004651"/>
    </source>
</evidence>
<reference evidence="9" key="2">
    <citation type="journal article" date="2021" name="PeerJ">
        <title>Extensive microbial diversity within the chicken gut microbiome revealed by metagenomics and culture.</title>
        <authorList>
            <person name="Gilroy R."/>
            <person name="Ravi A."/>
            <person name="Getino M."/>
            <person name="Pursley I."/>
            <person name="Horton D.L."/>
            <person name="Alikhan N.F."/>
            <person name="Baker D."/>
            <person name="Gharbi K."/>
            <person name="Hall N."/>
            <person name="Watson M."/>
            <person name="Adriaenssens E.M."/>
            <person name="Foster-Nyarko E."/>
            <person name="Jarju S."/>
            <person name="Secka A."/>
            <person name="Antonio M."/>
            <person name="Oren A."/>
            <person name="Chaudhuri R.R."/>
            <person name="La Ragione R."/>
            <person name="Hildebrand F."/>
            <person name="Pallen M.J."/>
        </authorList>
    </citation>
    <scope>NUCLEOTIDE SEQUENCE</scope>
    <source>
        <strain evidence="9">11167</strain>
    </source>
</reference>
<comment type="subcellular location">
    <subcellularLocation>
        <location evidence="1 7">Cell membrane</location>
        <topology evidence="1 7">Multi-pass membrane protein</topology>
    </subcellularLocation>
</comment>
<dbReference type="EMBL" id="JADIMU010000055">
    <property type="protein sequence ID" value="MBO8443732.1"/>
    <property type="molecule type" value="Genomic_DNA"/>
</dbReference>
<feature type="transmembrane region" description="Helical" evidence="7">
    <location>
        <begin position="78"/>
        <end position="98"/>
    </location>
</feature>
<reference evidence="9" key="1">
    <citation type="submission" date="2020-10" db="EMBL/GenBank/DDBJ databases">
        <authorList>
            <person name="Gilroy R."/>
        </authorList>
    </citation>
    <scope>NUCLEOTIDE SEQUENCE</scope>
    <source>
        <strain evidence="9">11167</strain>
    </source>
</reference>
<organism evidence="9 10">
    <name type="scientific">Candidatus Aphodenecus pullistercoris</name>
    <dbReference type="NCBI Taxonomy" id="2840669"/>
    <lineage>
        <taxon>Bacteria</taxon>
        <taxon>Pseudomonadati</taxon>
        <taxon>Spirochaetota</taxon>
        <taxon>Spirochaetia</taxon>
        <taxon>Spirochaetales</taxon>
        <taxon>Candidatus Aphodenecus</taxon>
    </lineage>
</organism>
<keyword evidence="6 7" id="KW-0472">Membrane</keyword>
<dbReference type="SUPFAM" id="SSF161098">
    <property type="entry name" value="MetI-like"/>
    <property type="match status" value="1"/>
</dbReference>
<dbReference type="Pfam" id="PF00528">
    <property type="entry name" value="BPD_transp_1"/>
    <property type="match status" value="1"/>
</dbReference>
<dbReference type="AlphaFoldDB" id="A0A9D9HBM5"/>
<keyword evidence="4 7" id="KW-0812">Transmembrane</keyword>
<evidence type="ECO:0000313" key="9">
    <source>
        <dbReference type="EMBL" id="MBO8443732.1"/>
    </source>
</evidence>
<dbReference type="PROSITE" id="PS50928">
    <property type="entry name" value="ABC_TM1"/>
    <property type="match status" value="1"/>
</dbReference>
<evidence type="ECO:0000256" key="3">
    <source>
        <dbReference type="ARBA" id="ARBA00022475"/>
    </source>
</evidence>
<protein>
    <submittedName>
        <fullName evidence="9">Carbohydrate ABC transporter permease</fullName>
    </submittedName>
</protein>
<evidence type="ECO:0000256" key="5">
    <source>
        <dbReference type="ARBA" id="ARBA00022989"/>
    </source>
</evidence>
<keyword evidence="2 7" id="KW-0813">Transport</keyword>
<evidence type="ECO:0000256" key="4">
    <source>
        <dbReference type="ARBA" id="ARBA00022692"/>
    </source>
</evidence>
<name>A0A9D9HBM5_9SPIR</name>
<dbReference type="CDD" id="cd06261">
    <property type="entry name" value="TM_PBP2"/>
    <property type="match status" value="1"/>
</dbReference>
<sequence>MKRTRSDRIVDVIIAVVVTFICILCLYPMLHVLAASFSDPMRLMNHQGIMLWPDGWSLDGYKAIMRNKGLWTGYLNTIIYLVFGTAINMVMTIIGAYVLSRKGYRWKKAITFFIVFTMYFTGGTIPNFLLVKGLGLLNTRLALLLPNAIATWNLLVLRTGFASVPESLVEAPKIDGANELQVLTRIVLPVSKASVAVILLFYAVGHWNSWFNAMVYLPAARDLYPLQLYLREILISNSEVAAGDNSINYIGELVKYCAIVVSTVPVLCIYPFVQKYFVSGVMMGSVKE</sequence>
<accession>A0A9D9HBM5</accession>
<keyword evidence="5 7" id="KW-1133">Transmembrane helix</keyword>
<keyword evidence="3" id="KW-1003">Cell membrane</keyword>
<feature type="transmembrane region" description="Helical" evidence="7">
    <location>
        <begin position="110"/>
        <end position="129"/>
    </location>
</feature>
<dbReference type="InterPro" id="IPR000515">
    <property type="entry name" value="MetI-like"/>
</dbReference>
<evidence type="ECO:0000256" key="2">
    <source>
        <dbReference type="ARBA" id="ARBA00022448"/>
    </source>
</evidence>
<evidence type="ECO:0000313" key="10">
    <source>
        <dbReference type="Proteomes" id="UP000823633"/>
    </source>
</evidence>
<dbReference type="InterPro" id="IPR035906">
    <property type="entry name" value="MetI-like_sf"/>
</dbReference>
<dbReference type="Gene3D" id="1.10.3720.10">
    <property type="entry name" value="MetI-like"/>
    <property type="match status" value="1"/>
</dbReference>
<feature type="transmembrane region" description="Helical" evidence="7">
    <location>
        <begin position="253"/>
        <end position="273"/>
    </location>
</feature>
<comment type="caution">
    <text evidence="9">The sequence shown here is derived from an EMBL/GenBank/DDBJ whole genome shotgun (WGS) entry which is preliminary data.</text>
</comment>
<dbReference type="GO" id="GO:0055085">
    <property type="term" value="P:transmembrane transport"/>
    <property type="evidence" value="ECO:0007669"/>
    <property type="project" value="InterPro"/>
</dbReference>
<dbReference type="GO" id="GO:0005886">
    <property type="term" value="C:plasma membrane"/>
    <property type="evidence" value="ECO:0007669"/>
    <property type="project" value="UniProtKB-SubCell"/>
</dbReference>
<proteinExistence type="inferred from homology"/>
<evidence type="ECO:0000259" key="8">
    <source>
        <dbReference type="PROSITE" id="PS50928"/>
    </source>
</evidence>
<evidence type="ECO:0000256" key="6">
    <source>
        <dbReference type="ARBA" id="ARBA00023136"/>
    </source>
</evidence>